<protein>
    <recommendedName>
        <fullName evidence="4">PRC-barrel domain-containing protein</fullName>
    </recommendedName>
</protein>
<proteinExistence type="predicted"/>
<evidence type="ECO:0000313" key="2">
    <source>
        <dbReference type="EMBL" id="TVP40411.1"/>
    </source>
</evidence>
<sequence>MDTKIDWNDTIKKEARGIDDLDLGEVQDVADDKVIVQKGIIEKNIFHIPKSLIKSYDGQVLRFNISEGELKSYEVESSPTPSVREQYLSTTDINSGGGSSGGIQIERDTTKLNDDPQP</sequence>
<keyword evidence="3" id="KW-1185">Reference proteome</keyword>
<organism evidence="2 3">
    <name type="scientific">Candidatus Nitrosocosmicus arcticus</name>
    <dbReference type="NCBI Taxonomy" id="2035267"/>
    <lineage>
        <taxon>Archaea</taxon>
        <taxon>Nitrososphaerota</taxon>
        <taxon>Nitrososphaeria</taxon>
        <taxon>Nitrososphaerales</taxon>
        <taxon>Nitrososphaeraceae</taxon>
        <taxon>Candidatus Nitrosocosmicus</taxon>
    </lineage>
</organism>
<dbReference type="Proteomes" id="UP000315289">
    <property type="component" value="Unassembled WGS sequence"/>
</dbReference>
<accession>A0A557SV01</accession>
<dbReference type="OrthoDB" id="8243at2157"/>
<gene>
    <name evidence="2" type="ORF">NARC_80141</name>
</gene>
<evidence type="ECO:0000313" key="3">
    <source>
        <dbReference type="Proteomes" id="UP000315289"/>
    </source>
</evidence>
<dbReference type="EMBL" id="VOAH01000008">
    <property type="protein sequence ID" value="TVP40411.1"/>
    <property type="molecule type" value="Genomic_DNA"/>
</dbReference>
<feature type="region of interest" description="Disordered" evidence="1">
    <location>
        <begin position="89"/>
        <end position="118"/>
    </location>
</feature>
<comment type="caution">
    <text evidence="2">The sequence shown here is derived from an EMBL/GenBank/DDBJ whole genome shotgun (WGS) entry which is preliminary data.</text>
</comment>
<feature type="compositionally biased region" description="Basic and acidic residues" evidence="1">
    <location>
        <begin position="105"/>
        <end position="118"/>
    </location>
</feature>
<name>A0A557SV01_9ARCH</name>
<reference evidence="2 3" key="1">
    <citation type="journal article" date="2019" name="Front. Microbiol.">
        <title>Ammonia Oxidation by the Arctic Terrestrial Thaumarchaeote Candidatus Nitrosocosmicus arcticus Is Stimulated by Increasing Temperatures.</title>
        <authorList>
            <person name="Alves R.J.E."/>
            <person name="Kerou M."/>
            <person name="Zappe A."/>
            <person name="Bittner R."/>
            <person name="Abby S.S."/>
            <person name="Schmidt H.A."/>
            <person name="Pfeifer K."/>
            <person name="Schleper C."/>
        </authorList>
    </citation>
    <scope>NUCLEOTIDE SEQUENCE [LARGE SCALE GENOMIC DNA]</scope>
    <source>
        <strain evidence="2 3">Kfb</strain>
    </source>
</reference>
<evidence type="ECO:0008006" key="4">
    <source>
        <dbReference type="Google" id="ProtNLM"/>
    </source>
</evidence>
<dbReference type="AlphaFoldDB" id="A0A557SV01"/>
<evidence type="ECO:0000256" key="1">
    <source>
        <dbReference type="SAM" id="MobiDB-lite"/>
    </source>
</evidence>
<dbReference type="RefSeq" id="WP_144731664.1">
    <property type="nucleotide sequence ID" value="NZ_ML675584.1"/>
</dbReference>